<keyword evidence="4" id="KW-1185">Reference proteome</keyword>
<dbReference type="PATRIC" id="fig|1217710.3.peg.2364"/>
<dbReference type="PIRSF" id="PIRSF026508">
    <property type="entry name" value="TelA"/>
    <property type="match status" value="1"/>
</dbReference>
<evidence type="ECO:0000313" key="3">
    <source>
        <dbReference type="EMBL" id="ENU98447.1"/>
    </source>
</evidence>
<reference evidence="3 4" key="1">
    <citation type="submission" date="2013-02" db="EMBL/GenBank/DDBJ databases">
        <title>The Genome Sequence of Acinetobacter sp. NIPH 899.</title>
        <authorList>
            <consortium name="The Broad Institute Genome Sequencing Platform"/>
            <consortium name="The Broad Institute Genome Sequencing Center for Infectious Disease"/>
            <person name="Cerqueira G."/>
            <person name="Feldgarden M."/>
            <person name="Courvalin P."/>
            <person name="Perichon B."/>
            <person name="Grillot-Courvalin C."/>
            <person name="Clermont D."/>
            <person name="Rocha E."/>
            <person name="Yoon E.-J."/>
            <person name="Nemec A."/>
            <person name="Walker B."/>
            <person name="Young S.K."/>
            <person name="Zeng Q."/>
            <person name="Gargeya S."/>
            <person name="Fitzgerald M."/>
            <person name="Haas B."/>
            <person name="Abouelleil A."/>
            <person name="Alvarado L."/>
            <person name="Arachchi H.M."/>
            <person name="Berlin A.M."/>
            <person name="Chapman S.B."/>
            <person name="Dewar J."/>
            <person name="Goldberg J."/>
            <person name="Griggs A."/>
            <person name="Gujja S."/>
            <person name="Hansen M."/>
            <person name="Howarth C."/>
            <person name="Imamovic A."/>
            <person name="Larimer J."/>
            <person name="McCowan C."/>
            <person name="Murphy C."/>
            <person name="Neiman D."/>
            <person name="Pearson M."/>
            <person name="Priest M."/>
            <person name="Roberts A."/>
            <person name="Saif S."/>
            <person name="Shea T."/>
            <person name="Sisk P."/>
            <person name="Sykes S."/>
            <person name="Wortman J."/>
            <person name="Nusbaum C."/>
            <person name="Birren B."/>
        </authorList>
    </citation>
    <scope>NUCLEOTIDE SEQUENCE [LARGE SCALE GENOMIC DNA]</scope>
    <source>
        <strain evidence="3 4">NIPH 899</strain>
    </source>
</reference>
<dbReference type="PANTHER" id="PTHR38432:SF1">
    <property type="entry name" value="TELA-LIKE PROTEIN SAOUHSC_01408"/>
    <property type="match status" value="1"/>
</dbReference>
<evidence type="ECO:0008006" key="5">
    <source>
        <dbReference type="Google" id="ProtNLM"/>
    </source>
</evidence>
<dbReference type="HOGENOM" id="CLU_032111_0_0_6"/>
<comment type="caution">
    <text evidence="3">The sequence shown here is derived from an EMBL/GenBank/DDBJ whole genome shotgun (WGS) entry which is preliminary data.</text>
</comment>
<dbReference type="RefSeq" id="WP_004784295.1">
    <property type="nucleotide sequence ID" value="NZ_DAMCII010000034.1"/>
</dbReference>
<protein>
    <recommendedName>
        <fullName evidence="5">Toxic anion resistance protein</fullName>
    </recommendedName>
</protein>
<dbReference type="PANTHER" id="PTHR38432">
    <property type="entry name" value="TELA-LIKE PROTEIN SAOUHSC_01408"/>
    <property type="match status" value="1"/>
</dbReference>
<dbReference type="EMBL" id="APPE01000065">
    <property type="protein sequence ID" value="ENU98447.1"/>
    <property type="molecule type" value="Genomic_DNA"/>
</dbReference>
<dbReference type="Pfam" id="PF05816">
    <property type="entry name" value="TelA"/>
    <property type="match status" value="1"/>
</dbReference>
<dbReference type="InterPro" id="IPR008863">
    <property type="entry name" value="Toxic_anion-R_TelA"/>
</dbReference>
<comment type="similarity">
    <text evidence="1 2">Belongs to the TelA family.</text>
</comment>
<name>N8WT37_9GAMM</name>
<gene>
    <name evidence="3" type="ORF">F969_02478</name>
</gene>
<evidence type="ECO:0000256" key="1">
    <source>
        <dbReference type="ARBA" id="ARBA00005541"/>
    </source>
</evidence>
<dbReference type="AlphaFoldDB" id="N8WT37"/>
<organism evidence="3 4">
    <name type="scientific">Acinetobacter variabilis</name>
    <dbReference type="NCBI Taxonomy" id="70346"/>
    <lineage>
        <taxon>Bacteria</taxon>
        <taxon>Pseudomonadati</taxon>
        <taxon>Pseudomonadota</taxon>
        <taxon>Gammaproteobacteria</taxon>
        <taxon>Moraxellales</taxon>
        <taxon>Moraxellaceae</taxon>
        <taxon>Acinetobacter</taxon>
    </lineage>
</organism>
<evidence type="ECO:0000313" key="4">
    <source>
        <dbReference type="Proteomes" id="UP000013070"/>
    </source>
</evidence>
<evidence type="ECO:0000256" key="2">
    <source>
        <dbReference type="PIRNR" id="PIRNR026508"/>
    </source>
</evidence>
<dbReference type="eggNOG" id="COG3853">
    <property type="taxonomic scope" value="Bacteria"/>
</dbReference>
<dbReference type="Proteomes" id="UP000013070">
    <property type="component" value="Unassembled WGS sequence"/>
</dbReference>
<accession>N8WT37</accession>
<sequence>MTKSDVVNLPVESSTELTEQKFQQMDLKELGLQPDDFQEVLAARKELQNMSHNSVAEYGKNIATKTSSYTDELLNLVQNKDLDATGQKLNQVVQVAQQLNTSSILNKKKSSGFLGNIISKFKGVKDNFDSHFNTTKEQIDVLVKEIETSQSGLKARVDTLDKMFDGVQEEYKQLGIHIAAGRLREQELQQEIAALTALPQDQSTTQKIYDLNHLANNLEKRISDLQVLQQSAMQTLPMIRIIQSNNLMLVDKFYAIKNITLPAWKNQISLAISLNEQKNSVQLANTIDDATNELLRRNADLLHQNSVDTAKANQRSVIDIETLEHVQNTLIKTVNDVIQIQKEGVQKRTEATVRLRALQDNLNHLVIESSTSGSKPN</sequence>
<proteinExistence type="inferred from homology"/>